<accession>A0AA37N738</accession>
<dbReference type="AlphaFoldDB" id="A0AA37N738"/>
<dbReference type="SUPFAM" id="SSF159888">
    <property type="entry name" value="YdhG-like"/>
    <property type="match status" value="1"/>
</dbReference>
<name>A0AA37N738_9FIRM</name>
<keyword evidence="3" id="KW-1185">Reference proteome</keyword>
<dbReference type="Pfam" id="PF08818">
    <property type="entry name" value="DUF1801"/>
    <property type="match status" value="1"/>
</dbReference>
<protein>
    <recommendedName>
        <fullName evidence="1">YdhG-like domain-containing protein</fullName>
    </recommendedName>
</protein>
<organism evidence="2 3">
    <name type="scientific">Faecalibacterium gallinarum</name>
    <dbReference type="NCBI Taxonomy" id="2903556"/>
    <lineage>
        <taxon>Bacteria</taxon>
        <taxon>Bacillati</taxon>
        <taxon>Bacillota</taxon>
        <taxon>Clostridia</taxon>
        <taxon>Eubacteriales</taxon>
        <taxon>Oscillospiraceae</taxon>
        <taxon>Faecalibacterium</taxon>
    </lineage>
</organism>
<feature type="domain" description="YdhG-like" evidence="1">
    <location>
        <begin position="18"/>
        <end position="108"/>
    </location>
</feature>
<dbReference type="EMBL" id="BQKV01000104">
    <property type="protein sequence ID" value="GJN65698.1"/>
    <property type="molecule type" value="Genomic_DNA"/>
</dbReference>
<sequence>MGAASVSEYVASLNEEQRQHVSAFIDFMSTEYPQLTPKISFSMPMWLLGKKMYEGYVAVSAAKNHFSIHFSDEVFLNRLAEGLPACKKGKRCINIPYGDEASLRAVEESVGDFLKLYRSEGSSSL</sequence>
<gene>
    <name evidence="2" type="ORF">JCM17207_23230</name>
</gene>
<evidence type="ECO:0000313" key="2">
    <source>
        <dbReference type="EMBL" id="GJN65698.1"/>
    </source>
</evidence>
<dbReference type="RefSeq" id="WP_238317907.1">
    <property type="nucleotide sequence ID" value="NZ_BQKV01000104.1"/>
</dbReference>
<dbReference type="Gene3D" id="3.90.1150.200">
    <property type="match status" value="1"/>
</dbReference>
<evidence type="ECO:0000313" key="3">
    <source>
        <dbReference type="Proteomes" id="UP001055185"/>
    </source>
</evidence>
<dbReference type="Proteomes" id="UP001055185">
    <property type="component" value="Unassembled WGS sequence"/>
</dbReference>
<dbReference type="InterPro" id="IPR014922">
    <property type="entry name" value="YdhG-like"/>
</dbReference>
<proteinExistence type="predicted"/>
<comment type="caution">
    <text evidence="2">The sequence shown here is derived from an EMBL/GenBank/DDBJ whole genome shotgun (WGS) entry which is preliminary data.</text>
</comment>
<evidence type="ECO:0000259" key="1">
    <source>
        <dbReference type="Pfam" id="PF08818"/>
    </source>
</evidence>
<reference evidence="2" key="1">
    <citation type="journal article" date="2022" name="Int. J. Syst. Evol. Microbiol.">
        <title>Genome-based, phenotypic and chemotaxonomic classification of Faecalibacterium strains: proposal of three novel species Faecalibacterium duncaniae sp. nov., Faecalibacterium hattorii sp. nov. and Faecalibacterium gallinarum sp. nov. .</title>
        <authorList>
            <person name="Sakamoto M."/>
            <person name="Sakurai N."/>
            <person name="Tanno H."/>
            <person name="Iino T."/>
            <person name="Ohkuma M."/>
            <person name="Endo A."/>
        </authorList>
    </citation>
    <scope>NUCLEOTIDE SEQUENCE</scope>
    <source>
        <strain evidence="2">JCM 17207</strain>
    </source>
</reference>